<dbReference type="Proteomes" id="UP000095286">
    <property type="component" value="Unplaced"/>
</dbReference>
<accession>A0AC35UD93</accession>
<evidence type="ECO:0000313" key="2">
    <source>
        <dbReference type="WBParaSite" id="RSKR_0000995300.1"/>
    </source>
</evidence>
<reference evidence="2" key="1">
    <citation type="submission" date="2016-11" db="UniProtKB">
        <authorList>
            <consortium name="WormBaseParasite"/>
        </authorList>
    </citation>
    <scope>IDENTIFICATION</scope>
    <source>
        <strain evidence="2">KR3021</strain>
    </source>
</reference>
<dbReference type="WBParaSite" id="RSKR_0000995300.1">
    <property type="protein sequence ID" value="RSKR_0000995300.1"/>
    <property type="gene ID" value="RSKR_0000995300"/>
</dbReference>
<sequence>MLAQSSNSHDIGLFLTLRKVKDDKSSSMASEVSTDQVDSINHSDNINSPETTCSIQPSHSTSVMTSCDTESTKASYSTGMPSEPTDISKSFGEVTSTMAPYLTCYPDAMKIKKILKNPYFARAPSLTTSKSGVQSNEKSESGVTVIGLPTILT</sequence>
<name>A0AC35UD93_9BILA</name>
<evidence type="ECO:0000313" key="1">
    <source>
        <dbReference type="Proteomes" id="UP000095286"/>
    </source>
</evidence>
<organism evidence="1 2">
    <name type="scientific">Rhabditophanes sp. KR3021</name>
    <dbReference type="NCBI Taxonomy" id="114890"/>
    <lineage>
        <taxon>Eukaryota</taxon>
        <taxon>Metazoa</taxon>
        <taxon>Ecdysozoa</taxon>
        <taxon>Nematoda</taxon>
        <taxon>Chromadorea</taxon>
        <taxon>Rhabditida</taxon>
        <taxon>Tylenchina</taxon>
        <taxon>Panagrolaimomorpha</taxon>
        <taxon>Strongyloidoidea</taxon>
        <taxon>Alloionematidae</taxon>
        <taxon>Rhabditophanes</taxon>
    </lineage>
</organism>
<proteinExistence type="predicted"/>
<protein>
    <submittedName>
        <fullName evidence="2">Ovule protein</fullName>
    </submittedName>
</protein>